<evidence type="ECO:0000313" key="2">
    <source>
        <dbReference type="EMBL" id="BDB53980.1"/>
    </source>
</evidence>
<dbReference type="RefSeq" id="WP_229317690.1">
    <property type="nucleotide sequence ID" value="NZ_AP025184.1"/>
</dbReference>
<dbReference type="EMBL" id="AP025184">
    <property type="protein sequence ID" value="BDB53980.1"/>
    <property type="molecule type" value="Genomic_DNA"/>
</dbReference>
<dbReference type="Proteomes" id="UP001319867">
    <property type="component" value="Chromosome"/>
</dbReference>
<organism evidence="2 3">
    <name type="scientific">Flavobacterium ammoniigenes</name>
    <dbReference type="NCBI Taxonomy" id="1751095"/>
    <lineage>
        <taxon>Bacteria</taxon>
        <taxon>Pseudomonadati</taxon>
        <taxon>Bacteroidota</taxon>
        <taxon>Flavobacteriia</taxon>
        <taxon>Flavobacteriales</taxon>
        <taxon>Flavobacteriaceae</taxon>
        <taxon>Flavobacterium</taxon>
    </lineage>
</organism>
<reference evidence="2 3" key="1">
    <citation type="journal article" date="2022" name="Int. J. Syst. Evol. Microbiol.">
        <title>Flavobacterium ammonificans sp. nov. and Flavobacterium ammoniigenes sp. nov., ammonifying bacteria isolated from surface river water.</title>
        <authorList>
            <person name="Watanabe K."/>
            <person name="Kitamura T."/>
            <person name="Ogata Y."/>
            <person name="Shindo C."/>
            <person name="Suda W."/>
        </authorList>
    </citation>
    <scope>NUCLEOTIDE SEQUENCE [LARGE SCALE GENOMIC DNA]</scope>
    <source>
        <strain evidence="2 3">GENT5</strain>
    </source>
</reference>
<feature type="transmembrane region" description="Helical" evidence="1">
    <location>
        <begin position="33"/>
        <end position="53"/>
    </location>
</feature>
<keyword evidence="1" id="KW-0812">Transmembrane</keyword>
<evidence type="ECO:0000256" key="1">
    <source>
        <dbReference type="SAM" id="Phobius"/>
    </source>
</evidence>
<accession>A0ABM7V390</accession>
<proteinExistence type="predicted"/>
<reference evidence="2 3" key="2">
    <citation type="journal article" date="2022" name="Microorganisms">
        <title>Complete Genome Sequences of Two Flavobacterium ammonificans Strains and a Flavobacterium ammoniigenes Strain of Ammonifying Bacterioplankton Isolated from Surface River Water.</title>
        <authorList>
            <person name="Suda W."/>
            <person name="Ogata Y."/>
            <person name="Shindo C."/>
            <person name="Watanabe K."/>
        </authorList>
    </citation>
    <scope>NUCLEOTIDE SEQUENCE [LARGE SCALE GENOMIC DNA]</scope>
    <source>
        <strain evidence="2 3">GENT5</strain>
    </source>
</reference>
<keyword evidence="1" id="KW-1133">Transmembrane helix</keyword>
<sequence>MKIFTLVLILLASALLIFNTTRLNFNDVFAGESMYALIGIAASFCAILILLIFRMSKEIEKRMND</sequence>
<protein>
    <submittedName>
        <fullName evidence="2">Uncharacterized protein</fullName>
    </submittedName>
</protein>
<evidence type="ECO:0000313" key="3">
    <source>
        <dbReference type="Proteomes" id="UP001319867"/>
    </source>
</evidence>
<name>A0ABM7V390_9FLAO</name>
<gene>
    <name evidence="2" type="ORF">GENT5_02850</name>
</gene>
<keyword evidence="1" id="KW-0472">Membrane</keyword>
<keyword evidence="3" id="KW-1185">Reference proteome</keyword>